<keyword evidence="1" id="KW-0472">Membrane</keyword>
<proteinExistence type="predicted"/>
<reference evidence="2 3" key="1">
    <citation type="submission" date="2024-09" db="EMBL/GenBank/DDBJ databases">
        <authorList>
            <person name="Sun Q."/>
            <person name="Mori K."/>
        </authorList>
    </citation>
    <scope>NUCLEOTIDE SEQUENCE [LARGE SCALE GENOMIC DNA]</scope>
    <source>
        <strain evidence="2 3">JCM 13519</strain>
    </source>
</reference>
<sequence length="219" mass="23072">MTDHQGESAPNNLQLVVRKRKRVILILALVLVLAVGSGAAWWFSTGLPAAQAADAQAAAQASADAAAKKKKEDSDAFWAKVQADNTKLYDKQRSDAASFNASQAADQAAQQAGTSESIRTQMEAQGWTRFSGPFYYQYAPKTEYSCGYLKCSVVHVTTMAAAGCPGGLYVAASIEYGSSSLGLANSITAPLAQGKDAIVKLDDTTGKGDGMRLADIHCL</sequence>
<comment type="caution">
    <text evidence="2">The sequence shown here is derived from an EMBL/GenBank/DDBJ whole genome shotgun (WGS) entry which is preliminary data.</text>
</comment>
<name>A0ABV5UQ36_9MICC</name>
<dbReference type="EMBL" id="JBHMBH010000019">
    <property type="protein sequence ID" value="MFB9714380.1"/>
    <property type="molecule type" value="Genomic_DNA"/>
</dbReference>
<accession>A0ABV5UQ36</accession>
<dbReference type="RefSeq" id="WP_376954166.1">
    <property type="nucleotide sequence ID" value="NZ_JBHMBH010000019.1"/>
</dbReference>
<feature type="transmembrane region" description="Helical" evidence="1">
    <location>
        <begin position="23"/>
        <end position="43"/>
    </location>
</feature>
<evidence type="ECO:0000313" key="2">
    <source>
        <dbReference type="EMBL" id="MFB9714380.1"/>
    </source>
</evidence>
<gene>
    <name evidence="2" type="ORF">ACFFPI_09615</name>
</gene>
<keyword evidence="3" id="KW-1185">Reference proteome</keyword>
<protein>
    <submittedName>
        <fullName evidence="2">Uncharacterized protein</fullName>
    </submittedName>
</protein>
<organism evidence="2 3">
    <name type="scientific">Arthrobacter methylotrophus</name>
    <dbReference type="NCBI Taxonomy" id="121291"/>
    <lineage>
        <taxon>Bacteria</taxon>
        <taxon>Bacillati</taxon>
        <taxon>Actinomycetota</taxon>
        <taxon>Actinomycetes</taxon>
        <taxon>Micrococcales</taxon>
        <taxon>Micrococcaceae</taxon>
        <taxon>Arthrobacter</taxon>
    </lineage>
</organism>
<dbReference type="Proteomes" id="UP001589536">
    <property type="component" value="Unassembled WGS sequence"/>
</dbReference>
<evidence type="ECO:0000256" key="1">
    <source>
        <dbReference type="SAM" id="Phobius"/>
    </source>
</evidence>
<keyword evidence="1" id="KW-1133">Transmembrane helix</keyword>
<keyword evidence="1" id="KW-0812">Transmembrane</keyword>
<evidence type="ECO:0000313" key="3">
    <source>
        <dbReference type="Proteomes" id="UP001589536"/>
    </source>
</evidence>